<dbReference type="Ensembl" id="ENSPSTT00000016363.1">
    <property type="protein sequence ID" value="ENSPSTP00000015604.1"/>
    <property type="gene ID" value="ENSPSTG00000011067.1"/>
</dbReference>
<dbReference type="Proteomes" id="UP000694428">
    <property type="component" value="Unplaced"/>
</dbReference>
<organism evidence="1 2">
    <name type="scientific">Pavo cristatus</name>
    <name type="common">Indian peafowl</name>
    <name type="synonym">Blue peafowl</name>
    <dbReference type="NCBI Taxonomy" id="9049"/>
    <lineage>
        <taxon>Eukaryota</taxon>
        <taxon>Metazoa</taxon>
        <taxon>Chordata</taxon>
        <taxon>Craniata</taxon>
        <taxon>Vertebrata</taxon>
        <taxon>Euteleostomi</taxon>
        <taxon>Archelosauria</taxon>
        <taxon>Archosauria</taxon>
        <taxon>Dinosauria</taxon>
        <taxon>Saurischia</taxon>
        <taxon>Theropoda</taxon>
        <taxon>Coelurosauria</taxon>
        <taxon>Aves</taxon>
        <taxon>Neognathae</taxon>
        <taxon>Galloanserae</taxon>
        <taxon>Galliformes</taxon>
        <taxon>Phasianidae</taxon>
        <taxon>Phasianinae</taxon>
        <taxon>Pavo</taxon>
    </lineage>
</organism>
<accession>A0A8C9FIR6</accession>
<dbReference type="AlphaFoldDB" id="A0A8C9FIR6"/>
<reference evidence="1" key="2">
    <citation type="submission" date="2025-09" db="UniProtKB">
        <authorList>
            <consortium name="Ensembl"/>
        </authorList>
    </citation>
    <scope>IDENTIFICATION</scope>
</reference>
<dbReference type="Pfam" id="PF15967">
    <property type="entry name" value="Nucleoporin_FG2"/>
    <property type="match status" value="1"/>
</dbReference>
<protein>
    <submittedName>
        <fullName evidence="1">Uncharacterized protein</fullName>
    </submittedName>
</protein>
<reference evidence="1" key="1">
    <citation type="submission" date="2025-08" db="UniProtKB">
        <authorList>
            <consortium name="Ensembl"/>
        </authorList>
    </citation>
    <scope>IDENTIFICATION</scope>
</reference>
<sequence>MLTVLFCYSSTGGLNFGTLGSSTATATTSAPSVGFGSGLFGSKPATGFTLGGTSTGRKNTCTAGTPATTSAATTGFSLGFNKPAGSATPFALSITSTSASGLSLSSALTSTPAAGTTGFTLNLGGTTAPTTTASTGLSLGGTLAGLGGSLFQNTSTAATGES</sequence>
<proteinExistence type="predicted"/>
<keyword evidence="2" id="KW-1185">Reference proteome</keyword>
<evidence type="ECO:0000313" key="1">
    <source>
        <dbReference type="Ensembl" id="ENSPSTP00000015604.1"/>
    </source>
</evidence>
<evidence type="ECO:0000313" key="2">
    <source>
        <dbReference type="Proteomes" id="UP000694428"/>
    </source>
</evidence>
<name>A0A8C9FIR6_PAVCR</name>